<keyword evidence="2" id="KW-1185">Reference proteome</keyword>
<sequence>MLGLPSSAVLAGLVAALCPESKFWLLLSFMAFWKPVVFLLILISSLTLSFNPSSVALTLMWLLGSCVRPSSLGSNKRTFLPPFSSVFFVASVSPVFSTRLLLLVLFLLIFGSLKICDYDLFKTPNLIDHPTIYQNRCSE</sequence>
<proteinExistence type="predicted"/>
<comment type="caution">
    <text evidence="1">The sequence shown here is derived from an EMBL/GenBank/DDBJ whole genome shotgun (WGS) entry which is preliminary data.</text>
</comment>
<reference evidence="2" key="1">
    <citation type="journal article" date="2024" name="Proc. Natl. Acad. Sci. U.S.A.">
        <title>Extraordinary preservation of gene collinearity over three hundred million years revealed in homosporous lycophytes.</title>
        <authorList>
            <person name="Li C."/>
            <person name="Wickell D."/>
            <person name="Kuo L.Y."/>
            <person name="Chen X."/>
            <person name="Nie B."/>
            <person name="Liao X."/>
            <person name="Peng D."/>
            <person name="Ji J."/>
            <person name="Jenkins J."/>
            <person name="Williams M."/>
            <person name="Shu S."/>
            <person name="Plott C."/>
            <person name="Barry K."/>
            <person name="Rajasekar S."/>
            <person name="Grimwood J."/>
            <person name="Han X."/>
            <person name="Sun S."/>
            <person name="Hou Z."/>
            <person name="He W."/>
            <person name="Dai G."/>
            <person name="Sun C."/>
            <person name="Schmutz J."/>
            <person name="Leebens-Mack J.H."/>
            <person name="Li F.W."/>
            <person name="Wang L."/>
        </authorList>
    </citation>
    <scope>NUCLEOTIDE SEQUENCE [LARGE SCALE GENOMIC DNA]</scope>
    <source>
        <strain evidence="2">cv. PW_Plant_1</strain>
    </source>
</reference>
<evidence type="ECO:0000313" key="2">
    <source>
        <dbReference type="Proteomes" id="UP001162992"/>
    </source>
</evidence>
<accession>A0ACC2BB35</accession>
<gene>
    <name evidence="1" type="ORF">O6H91_16G028800</name>
</gene>
<organism evidence="1 2">
    <name type="scientific">Diphasiastrum complanatum</name>
    <name type="common">Issler's clubmoss</name>
    <name type="synonym">Lycopodium complanatum</name>
    <dbReference type="NCBI Taxonomy" id="34168"/>
    <lineage>
        <taxon>Eukaryota</taxon>
        <taxon>Viridiplantae</taxon>
        <taxon>Streptophyta</taxon>
        <taxon>Embryophyta</taxon>
        <taxon>Tracheophyta</taxon>
        <taxon>Lycopodiopsida</taxon>
        <taxon>Lycopodiales</taxon>
        <taxon>Lycopodiaceae</taxon>
        <taxon>Lycopodioideae</taxon>
        <taxon>Diphasiastrum</taxon>
    </lineage>
</organism>
<dbReference type="Proteomes" id="UP001162992">
    <property type="component" value="Chromosome 16"/>
</dbReference>
<protein>
    <submittedName>
        <fullName evidence="1">Uncharacterized protein</fullName>
    </submittedName>
</protein>
<evidence type="ECO:0000313" key="1">
    <source>
        <dbReference type="EMBL" id="KAJ7526958.1"/>
    </source>
</evidence>
<name>A0ACC2BB35_DIPCM</name>
<dbReference type="EMBL" id="CM055107">
    <property type="protein sequence ID" value="KAJ7526958.1"/>
    <property type="molecule type" value="Genomic_DNA"/>
</dbReference>